<dbReference type="Proteomes" id="UP000240615">
    <property type="component" value="Chromosome"/>
</dbReference>
<evidence type="ECO:0000259" key="9">
    <source>
        <dbReference type="PROSITE" id="PS51935"/>
    </source>
</evidence>
<feature type="compositionally biased region" description="Low complexity" evidence="7">
    <location>
        <begin position="210"/>
        <end position="249"/>
    </location>
</feature>
<evidence type="ECO:0000256" key="3">
    <source>
        <dbReference type="ARBA" id="ARBA00022729"/>
    </source>
</evidence>
<keyword evidence="6" id="KW-0175">Coiled coil</keyword>
<keyword evidence="4" id="KW-0378">Hydrolase</keyword>
<feature type="region of interest" description="Disordered" evidence="7">
    <location>
        <begin position="194"/>
        <end position="257"/>
    </location>
</feature>
<evidence type="ECO:0000256" key="5">
    <source>
        <dbReference type="ARBA" id="ARBA00022807"/>
    </source>
</evidence>
<evidence type="ECO:0000256" key="1">
    <source>
        <dbReference type="ARBA" id="ARBA00007074"/>
    </source>
</evidence>
<comment type="similarity">
    <text evidence="1">Belongs to the peptidase C40 family.</text>
</comment>
<accession>A0ABC8CR95</accession>
<reference evidence="10 11" key="1">
    <citation type="submission" date="2018-01" db="EMBL/GenBank/DDBJ databases">
        <title>Genetic Diversity of Clostridium botulinum in seafood.</title>
        <authorList>
            <person name="Athira V."/>
            <person name="Arun Jyothi P.V."/>
            <person name="Lalitha K.V."/>
            <person name="Joseph T.C."/>
        </authorList>
    </citation>
    <scope>NUCLEOTIDE SEQUENCE [LARGE SCALE GENOMIC DNA]</scope>
    <source>
        <strain evidence="10 11">Mfbjulcb8</strain>
    </source>
</reference>
<keyword evidence="3 8" id="KW-0732">Signal</keyword>
<dbReference type="SUPFAM" id="SSF57997">
    <property type="entry name" value="Tropomyosin"/>
    <property type="match status" value="1"/>
</dbReference>
<dbReference type="InterPro" id="IPR000064">
    <property type="entry name" value="NLP_P60_dom"/>
</dbReference>
<evidence type="ECO:0000256" key="6">
    <source>
        <dbReference type="SAM" id="Coils"/>
    </source>
</evidence>
<feature type="chain" id="PRO_5044885277" description="NlpC/P60 domain-containing protein" evidence="8">
    <location>
        <begin position="25"/>
        <end position="366"/>
    </location>
</feature>
<feature type="domain" description="NlpC/P60" evidence="9">
    <location>
        <begin position="254"/>
        <end position="366"/>
    </location>
</feature>
<evidence type="ECO:0000256" key="2">
    <source>
        <dbReference type="ARBA" id="ARBA00022670"/>
    </source>
</evidence>
<dbReference type="AlphaFoldDB" id="A0ABC8CR95"/>
<dbReference type="Pfam" id="PF24568">
    <property type="entry name" value="CC_PcsB"/>
    <property type="match status" value="1"/>
</dbReference>
<evidence type="ECO:0000313" key="10">
    <source>
        <dbReference type="EMBL" id="AVQ37577.1"/>
    </source>
</evidence>
<dbReference type="Gene3D" id="6.10.250.3150">
    <property type="match status" value="1"/>
</dbReference>
<dbReference type="PROSITE" id="PS51935">
    <property type="entry name" value="NLPC_P60"/>
    <property type="match status" value="1"/>
</dbReference>
<sequence>MNKKVLSAVIALALSVSINAKVMAAPSNGQAHDKTLELEEKIQNMDNSIQGLMYKIEDNNKDIEKNKEDISKLGKDIEKAQKQIESREDLFNKRVRAMYISGFDSYADIILESEGLSDLITRVDTVKKVMGFDQGVIKELKTKKEEIKEKKVALDKKSTEIVQLKSENENKLSSMKSEKSKQELVLTNLRKENERKAAEAAQRQADERQAAQSQSSVSQSRGGSSVSVEAPASSGSSSSSSSSSSSRPSKPAPPAAHGDVIGYAMQFQGVPYVWGGTSPNGFDCSGFVQYVYRNAAGIELPRDTYGQIGAGTRVSRDQLQPGDLVFPHTGHVGIYIGGGQMIHAPHTGDVVKVSSVYQFYAGVRIR</sequence>
<dbReference type="GO" id="GO:0008234">
    <property type="term" value="F:cysteine-type peptidase activity"/>
    <property type="evidence" value="ECO:0007669"/>
    <property type="project" value="UniProtKB-KW"/>
</dbReference>
<feature type="signal peptide" evidence="8">
    <location>
        <begin position="1"/>
        <end position="24"/>
    </location>
</feature>
<proteinExistence type="inferred from homology"/>
<dbReference type="EMBL" id="CP027777">
    <property type="protein sequence ID" value="AVQ37577.1"/>
    <property type="molecule type" value="Genomic_DNA"/>
</dbReference>
<dbReference type="SUPFAM" id="SSF54001">
    <property type="entry name" value="Cysteine proteinases"/>
    <property type="match status" value="1"/>
</dbReference>
<feature type="coiled-coil region" evidence="6">
    <location>
        <begin position="63"/>
        <end position="90"/>
    </location>
</feature>
<dbReference type="Pfam" id="PF00877">
    <property type="entry name" value="NLPC_P60"/>
    <property type="match status" value="1"/>
</dbReference>
<dbReference type="GO" id="GO:0006508">
    <property type="term" value="P:proteolysis"/>
    <property type="evidence" value="ECO:0007669"/>
    <property type="project" value="UniProtKB-KW"/>
</dbReference>
<dbReference type="InterPro" id="IPR057309">
    <property type="entry name" value="PcsB_CC"/>
</dbReference>
<dbReference type="PANTHER" id="PTHR47053:SF1">
    <property type="entry name" value="MUREIN DD-ENDOPEPTIDASE MEPH-RELATED"/>
    <property type="match status" value="1"/>
</dbReference>
<organism evidence="10 11">
    <name type="scientific">Clostridium botulinum</name>
    <dbReference type="NCBI Taxonomy" id="1491"/>
    <lineage>
        <taxon>Bacteria</taxon>
        <taxon>Bacillati</taxon>
        <taxon>Bacillota</taxon>
        <taxon>Clostridia</taxon>
        <taxon>Eubacteriales</taxon>
        <taxon>Clostridiaceae</taxon>
        <taxon>Clostridium</taxon>
    </lineage>
</organism>
<dbReference type="RefSeq" id="WP_159034200.1">
    <property type="nucleotide sequence ID" value="NZ_CP027777.1"/>
</dbReference>
<keyword evidence="2" id="KW-0645">Protease</keyword>
<evidence type="ECO:0000256" key="7">
    <source>
        <dbReference type="SAM" id="MobiDB-lite"/>
    </source>
</evidence>
<evidence type="ECO:0000256" key="4">
    <source>
        <dbReference type="ARBA" id="ARBA00022801"/>
    </source>
</evidence>
<protein>
    <recommendedName>
        <fullName evidence="9">NlpC/P60 domain-containing protein</fullName>
    </recommendedName>
</protein>
<evidence type="ECO:0000256" key="8">
    <source>
        <dbReference type="SAM" id="SignalP"/>
    </source>
</evidence>
<dbReference type="Gene3D" id="3.90.1720.10">
    <property type="entry name" value="endopeptidase domain like (from Nostoc punctiforme)"/>
    <property type="match status" value="1"/>
</dbReference>
<gene>
    <name evidence="10" type="ORF">C7M56_02325</name>
</gene>
<dbReference type="InterPro" id="IPR051202">
    <property type="entry name" value="Peptidase_C40"/>
</dbReference>
<name>A0ABC8CR95_CLOBO</name>
<dbReference type="PANTHER" id="PTHR47053">
    <property type="entry name" value="MUREIN DD-ENDOPEPTIDASE MEPH-RELATED"/>
    <property type="match status" value="1"/>
</dbReference>
<evidence type="ECO:0000313" key="11">
    <source>
        <dbReference type="Proteomes" id="UP000240615"/>
    </source>
</evidence>
<dbReference type="InterPro" id="IPR038765">
    <property type="entry name" value="Papain-like_cys_pep_sf"/>
</dbReference>
<keyword evidence="5" id="KW-0788">Thiol protease</keyword>
<feature type="compositionally biased region" description="Basic and acidic residues" evidence="7">
    <location>
        <begin position="194"/>
        <end position="209"/>
    </location>
</feature>